<protein>
    <submittedName>
        <fullName evidence="1">Uncharacterized protein</fullName>
    </submittedName>
</protein>
<accession>A0A0F9WER6</accession>
<organism evidence="1 2">
    <name type="scientific">Vairimorpha ceranae</name>
    <dbReference type="NCBI Taxonomy" id="40302"/>
    <lineage>
        <taxon>Eukaryota</taxon>
        <taxon>Fungi</taxon>
        <taxon>Fungi incertae sedis</taxon>
        <taxon>Microsporidia</taxon>
        <taxon>Nosematidae</taxon>
        <taxon>Vairimorpha</taxon>
    </lineage>
</organism>
<evidence type="ECO:0000313" key="1">
    <source>
        <dbReference type="EMBL" id="KKO75285.1"/>
    </source>
</evidence>
<gene>
    <name evidence="1" type="ORF">AAJ76_2600051062</name>
</gene>
<proteinExistence type="predicted"/>
<sequence length="46" mass="5210">MPDSYTAVNYSGQDIDINSNRFSWSQIPFDTAKLATPASLKKCKLW</sequence>
<evidence type="ECO:0000313" key="2">
    <source>
        <dbReference type="Proteomes" id="UP000034350"/>
    </source>
</evidence>
<dbReference type="VEuPathDB" id="MicrosporidiaDB:AAJ76_2600051062"/>
<dbReference type="AlphaFoldDB" id="A0A0F9WER6"/>
<dbReference type="Proteomes" id="UP000034350">
    <property type="component" value="Unassembled WGS sequence"/>
</dbReference>
<name>A0A0F9WER6_9MICR</name>
<keyword evidence="2" id="KW-1185">Reference proteome</keyword>
<dbReference type="EMBL" id="JPQZ01000026">
    <property type="protein sequence ID" value="KKO75285.1"/>
    <property type="molecule type" value="Genomic_DNA"/>
</dbReference>
<reference evidence="1 2" key="1">
    <citation type="journal article" date="2015" name="Environ. Microbiol.">
        <title>Genome analyses suggest the presence of polyploidy and recent human-driven expansions in eight global populations of the honeybee pathogen Nosema ceranae.</title>
        <authorList>
            <person name="Pelin A."/>
            <person name="Selman M."/>
            <person name="Aris-Brosou S."/>
            <person name="Farinelli L."/>
            <person name="Corradi N."/>
        </authorList>
    </citation>
    <scope>NUCLEOTIDE SEQUENCE [LARGE SCALE GENOMIC DNA]</scope>
    <source>
        <strain evidence="1 2">PA08 1199</strain>
    </source>
</reference>
<comment type="caution">
    <text evidence="1">The sequence shown here is derived from an EMBL/GenBank/DDBJ whole genome shotgun (WGS) entry which is preliminary data.</text>
</comment>
<dbReference type="RefSeq" id="XP_024331027.1">
    <property type="nucleotide sequence ID" value="XM_024474845.1"/>
</dbReference>
<dbReference type="GeneID" id="36319773"/>